<sequence length="107" mass="12445">METNKIPWSEIISLIIILVVGGILINEIFFSGDFLEDQPCMESICIKYSIDDLNNCKDVGFENFGFLSYEHYFICDEGKIPYNCMERQIVKSNRSFSNMFERFGVCQ</sequence>
<dbReference type="AlphaFoldDB" id="A0A0F9K5Q7"/>
<keyword evidence="1" id="KW-0472">Membrane</keyword>
<name>A0A0F9K5Q7_9ZZZZ</name>
<dbReference type="EMBL" id="LAZR01009900">
    <property type="protein sequence ID" value="KKM69996.1"/>
    <property type="molecule type" value="Genomic_DNA"/>
</dbReference>
<organism evidence="2">
    <name type="scientific">marine sediment metagenome</name>
    <dbReference type="NCBI Taxonomy" id="412755"/>
    <lineage>
        <taxon>unclassified sequences</taxon>
        <taxon>metagenomes</taxon>
        <taxon>ecological metagenomes</taxon>
    </lineage>
</organism>
<feature type="transmembrane region" description="Helical" evidence="1">
    <location>
        <begin position="6"/>
        <end position="25"/>
    </location>
</feature>
<keyword evidence="1" id="KW-1133">Transmembrane helix</keyword>
<keyword evidence="1" id="KW-0812">Transmembrane</keyword>
<comment type="caution">
    <text evidence="2">The sequence shown here is derived from an EMBL/GenBank/DDBJ whole genome shotgun (WGS) entry which is preliminary data.</text>
</comment>
<proteinExistence type="predicted"/>
<evidence type="ECO:0000256" key="1">
    <source>
        <dbReference type="SAM" id="Phobius"/>
    </source>
</evidence>
<evidence type="ECO:0000313" key="2">
    <source>
        <dbReference type="EMBL" id="KKM69996.1"/>
    </source>
</evidence>
<reference evidence="2" key="1">
    <citation type="journal article" date="2015" name="Nature">
        <title>Complex archaea that bridge the gap between prokaryotes and eukaryotes.</title>
        <authorList>
            <person name="Spang A."/>
            <person name="Saw J.H."/>
            <person name="Jorgensen S.L."/>
            <person name="Zaremba-Niedzwiedzka K."/>
            <person name="Martijn J."/>
            <person name="Lind A.E."/>
            <person name="van Eijk R."/>
            <person name="Schleper C."/>
            <person name="Guy L."/>
            <person name="Ettema T.J."/>
        </authorList>
    </citation>
    <scope>NUCLEOTIDE SEQUENCE</scope>
</reference>
<protein>
    <submittedName>
        <fullName evidence="2">Uncharacterized protein</fullName>
    </submittedName>
</protein>
<gene>
    <name evidence="2" type="ORF">LCGC14_1445240</name>
</gene>
<accession>A0A0F9K5Q7</accession>